<dbReference type="EMBL" id="JAVHUY010000029">
    <property type="protein sequence ID" value="MDQ7908306.1"/>
    <property type="molecule type" value="Genomic_DNA"/>
</dbReference>
<proteinExistence type="predicted"/>
<accession>A0ABU0ZMQ1</accession>
<organism evidence="2 3">
    <name type="scientific">Phytohabitans maris</name>
    <dbReference type="NCBI Taxonomy" id="3071409"/>
    <lineage>
        <taxon>Bacteria</taxon>
        <taxon>Bacillati</taxon>
        <taxon>Actinomycetota</taxon>
        <taxon>Actinomycetes</taxon>
        <taxon>Micromonosporales</taxon>
        <taxon>Micromonosporaceae</taxon>
    </lineage>
</organism>
<evidence type="ECO:0000313" key="3">
    <source>
        <dbReference type="Proteomes" id="UP001230908"/>
    </source>
</evidence>
<evidence type="ECO:0008006" key="4">
    <source>
        <dbReference type="Google" id="ProtNLM"/>
    </source>
</evidence>
<keyword evidence="3" id="KW-1185">Reference proteome</keyword>
<evidence type="ECO:0000313" key="2">
    <source>
        <dbReference type="EMBL" id="MDQ7908306.1"/>
    </source>
</evidence>
<comment type="caution">
    <text evidence="2">The sequence shown here is derived from an EMBL/GenBank/DDBJ whole genome shotgun (WGS) entry which is preliminary data.</text>
</comment>
<sequence length="344" mass="35221">MLSTARRRIRSAVTGVVVLSAVTVSAAGAAARQTPAAAPGDRVARLGASGGLGVVARLGQGAGPSSPFPGFVLERGRYTGFDPPPAATGFLAAGINDSGQISGEYFGPSSESGFLRDRRGAITKIDIPGATATEVVKINDRGVVAGAYSRTVSFLSDPDGMAHGFLLDRGKVTTIDVPGAAQTEASSVNDRGQVVGIYVSGAGDQHGFRWDKGRFTTLDVPGAAFTEPIDINDRGQVVGIYGRPGAAAIHGFLWDRGRYTTVDIPGASITILFGINDHGQIVASTLTDAPTLAGARGFLFGRGALGPVTPIRFPGAPRTLATGINDRGQIVGAYENPDASGSES</sequence>
<feature type="signal peptide" evidence="1">
    <location>
        <begin position="1"/>
        <end position="26"/>
    </location>
</feature>
<protein>
    <recommendedName>
        <fullName evidence="4">HAF repeat-containing protein</fullName>
    </recommendedName>
</protein>
<dbReference type="Proteomes" id="UP001230908">
    <property type="component" value="Unassembled WGS sequence"/>
</dbReference>
<reference evidence="2 3" key="1">
    <citation type="submission" date="2023-08" db="EMBL/GenBank/DDBJ databases">
        <title>Phytohabitans sansha sp. nov., isolated from marine sediment.</title>
        <authorList>
            <person name="Zhao Y."/>
            <person name="Yi K."/>
        </authorList>
    </citation>
    <scope>NUCLEOTIDE SEQUENCE [LARGE SCALE GENOMIC DNA]</scope>
    <source>
        <strain evidence="2 3">ZYX-F-186</strain>
    </source>
</reference>
<gene>
    <name evidence="2" type="ORF">RB614_27645</name>
</gene>
<name>A0ABU0ZMQ1_9ACTN</name>
<keyword evidence="1" id="KW-0732">Signal</keyword>
<evidence type="ECO:0000256" key="1">
    <source>
        <dbReference type="SAM" id="SignalP"/>
    </source>
</evidence>
<dbReference type="RefSeq" id="WP_308715574.1">
    <property type="nucleotide sequence ID" value="NZ_JAVHUY010000029.1"/>
</dbReference>
<feature type="chain" id="PRO_5045842567" description="HAF repeat-containing protein" evidence="1">
    <location>
        <begin position="27"/>
        <end position="344"/>
    </location>
</feature>